<evidence type="ECO:0000313" key="2">
    <source>
        <dbReference type="Proteomes" id="UP000664658"/>
    </source>
</evidence>
<dbReference type="EMBL" id="JAFNAA010000018">
    <property type="protein sequence ID" value="MBO1109390.1"/>
    <property type="molecule type" value="Genomic_DNA"/>
</dbReference>
<dbReference type="InterPro" id="IPR037026">
    <property type="entry name" value="Vgr_OB-fold_dom_sf"/>
</dbReference>
<reference evidence="1" key="1">
    <citation type="submission" date="2021-03" db="EMBL/GenBank/DDBJ databases">
        <title>Plesiomonas shigelloides zfcc0051, isolated from zebrafish feces.</title>
        <authorList>
            <person name="Vanderhoek Z."/>
            <person name="Gaulke C."/>
        </authorList>
    </citation>
    <scope>NUCLEOTIDE SEQUENCE</scope>
    <source>
        <strain evidence="1">Zfcc0051</strain>
    </source>
</reference>
<evidence type="ECO:0000313" key="1">
    <source>
        <dbReference type="EMBL" id="MBO1109390.1"/>
    </source>
</evidence>
<dbReference type="Gene3D" id="2.40.50.230">
    <property type="entry name" value="Gp5 N-terminal domain"/>
    <property type="match status" value="1"/>
</dbReference>
<dbReference type="Proteomes" id="UP000664658">
    <property type="component" value="Unassembled WGS sequence"/>
</dbReference>
<sequence length="207" mass="22842">MTLTRIGRFCEVTMHDALDQIIAMRLAPLLDRIALLEAQIESGRRRANNAILLGRIQSVSGHRCTVVVGKNTTPPIKWFSAAEGDVAHYRQPSVGETTLLLNYGAGDNLQGCIALVGIDSDDFPFPTDNPDWVYTQIAQSYLYWDKAVGKLVIHAPGGVEFVDTPYVRNVHGELGDQVRNLSDDRAIYNSHRHPHGEPMVGAVSHTQ</sequence>
<accession>A0A8I2B5W4</accession>
<dbReference type="AlphaFoldDB" id="A0A8I2B5W4"/>
<gene>
    <name evidence="1" type="ORF">J2R62_14435</name>
</gene>
<protein>
    <submittedName>
        <fullName evidence="1">Phage baseplate assembly protein V</fullName>
    </submittedName>
</protein>
<name>A0A8I2B5W4_PLESH</name>
<dbReference type="RefSeq" id="WP_207542541.1">
    <property type="nucleotide sequence ID" value="NZ_JAFNAA010000018.1"/>
</dbReference>
<organism evidence="1 2">
    <name type="scientific">Plesiomonas shigelloides</name>
    <name type="common">Aeromonas shigelloides</name>
    <dbReference type="NCBI Taxonomy" id="703"/>
    <lineage>
        <taxon>Bacteria</taxon>
        <taxon>Pseudomonadati</taxon>
        <taxon>Pseudomonadota</taxon>
        <taxon>Gammaproteobacteria</taxon>
        <taxon>Enterobacterales</taxon>
        <taxon>Enterobacteriaceae</taxon>
        <taxon>Plesiomonas</taxon>
    </lineage>
</organism>
<comment type="caution">
    <text evidence="1">The sequence shown here is derived from an EMBL/GenBank/DDBJ whole genome shotgun (WGS) entry which is preliminary data.</text>
</comment>
<proteinExistence type="predicted"/>